<dbReference type="InterPro" id="IPR001119">
    <property type="entry name" value="SLH_dom"/>
</dbReference>
<dbReference type="GO" id="GO:0030246">
    <property type="term" value="F:carbohydrate binding"/>
    <property type="evidence" value="ECO:0007669"/>
    <property type="project" value="InterPro"/>
</dbReference>
<dbReference type="InterPro" id="IPR017853">
    <property type="entry name" value="GH"/>
</dbReference>
<organism evidence="6 7">
    <name type="scientific">Paenibacillus arenilitoris</name>
    <dbReference type="NCBI Taxonomy" id="2772299"/>
    <lineage>
        <taxon>Bacteria</taxon>
        <taxon>Bacillati</taxon>
        <taxon>Bacillota</taxon>
        <taxon>Bacilli</taxon>
        <taxon>Bacillales</taxon>
        <taxon>Paenibacillaceae</taxon>
        <taxon>Paenibacillus</taxon>
    </lineage>
</organism>
<dbReference type="CDD" id="cd03143">
    <property type="entry name" value="A4_beta-galactosidase_middle_domain"/>
    <property type="match status" value="1"/>
</dbReference>
<feature type="region of interest" description="Disordered" evidence="3">
    <location>
        <begin position="340"/>
        <end position="363"/>
    </location>
</feature>
<dbReference type="GO" id="GO:0004565">
    <property type="term" value="F:beta-galactosidase activity"/>
    <property type="evidence" value="ECO:0007669"/>
    <property type="project" value="InterPro"/>
</dbReference>
<dbReference type="Pfam" id="PF08532">
    <property type="entry name" value="Glyco_hydro_42M"/>
    <property type="match status" value="1"/>
</dbReference>
<dbReference type="InterPro" id="IPR003305">
    <property type="entry name" value="CenC_carb-bd"/>
</dbReference>
<keyword evidence="7" id="KW-1185">Reference proteome</keyword>
<dbReference type="PANTHER" id="PTHR43308:SF5">
    <property type="entry name" value="S-LAYER PROTEIN _ PEPTIDOGLYCAN ENDO-BETA-N-ACETYLGLUCOSAMINIDASE"/>
    <property type="match status" value="1"/>
</dbReference>
<keyword evidence="4" id="KW-0732">Signal</keyword>
<evidence type="ECO:0000313" key="6">
    <source>
        <dbReference type="EMBL" id="MBD2868594.1"/>
    </source>
</evidence>
<evidence type="ECO:0000256" key="4">
    <source>
        <dbReference type="SAM" id="SignalP"/>
    </source>
</evidence>
<evidence type="ECO:0000256" key="3">
    <source>
        <dbReference type="SAM" id="MobiDB-lite"/>
    </source>
</evidence>
<evidence type="ECO:0000256" key="1">
    <source>
        <dbReference type="ARBA" id="ARBA00022801"/>
    </source>
</evidence>
<accession>A0A927H6I3</accession>
<protein>
    <submittedName>
        <fullName evidence="6">S-layer homology domain-containing protein</fullName>
    </submittedName>
</protein>
<dbReference type="Pfam" id="PF02018">
    <property type="entry name" value="CBM_4_9"/>
    <property type="match status" value="2"/>
</dbReference>
<dbReference type="GO" id="GO:0016052">
    <property type="term" value="P:carbohydrate catabolic process"/>
    <property type="evidence" value="ECO:0007669"/>
    <property type="project" value="InterPro"/>
</dbReference>
<gene>
    <name evidence="6" type="ORF">IDH41_08390</name>
</gene>
<reference evidence="6" key="1">
    <citation type="submission" date="2020-09" db="EMBL/GenBank/DDBJ databases">
        <title>A novel bacterium of genus Paenibacillus, isolated from South China Sea.</title>
        <authorList>
            <person name="Huang H."/>
            <person name="Mo K."/>
            <person name="Hu Y."/>
        </authorList>
    </citation>
    <scope>NUCLEOTIDE SEQUENCE</scope>
    <source>
        <strain evidence="6">IB182493</strain>
    </source>
</reference>
<comment type="caution">
    <text evidence="6">The sequence shown here is derived from an EMBL/GenBank/DDBJ whole genome shotgun (WGS) entry which is preliminary data.</text>
</comment>
<dbReference type="CDD" id="cd09621">
    <property type="entry name" value="CBM9_like_5"/>
    <property type="match status" value="1"/>
</dbReference>
<dbReference type="Pfam" id="PF02449">
    <property type="entry name" value="Glyco_hydro_42"/>
    <property type="match status" value="1"/>
</dbReference>
<evidence type="ECO:0000256" key="2">
    <source>
        <dbReference type="ARBA" id="ARBA00023295"/>
    </source>
</evidence>
<dbReference type="Gene3D" id="2.60.40.1190">
    <property type="match status" value="1"/>
</dbReference>
<dbReference type="InterPro" id="IPR029062">
    <property type="entry name" value="Class_I_gatase-like"/>
</dbReference>
<dbReference type="SUPFAM" id="SSF49344">
    <property type="entry name" value="CBD9-like"/>
    <property type="match status" value="1"/>
</dbReference>
<evidence type="ECO:0000259" key="5">
    <source>
        <dbReference type="PROSITE" id="PS51272"/>
    </source>
</evidence>
<feature type="chain" id="PRO_5037272723" evidence="4">
    <location>
        <begin position="31"/>
        <end position="1881"/>
    </location>
</feature>
<dbReference type="Gene3D" id="3.20.20.80">
    <property type="entry name" value="Glycosidases"/>
    <property type="match status" value="1"/>
</dbReference>
<dbReference type="GO" id="GO:0009341">
    <property type="term" value="C:beta-galactosidase complex"/>
    <property type="evidence" value="ECO:0007669"/>
    <property type="project" value="InterPro"/>
</dbReference>
<dbReference type="Gene3D" id="2.60.120.260">
    <property type="entry name" value="Galactose-binding domain-like"/>
    <property type="match status" value="3"/>
</dbReference>
<dbReference type="PANTHER" id="PTHR43308">
    <property type="entry name" value="OUTER MEMBRANE PROTEIN ALPHA-RELATED"/>
    <property type="match status" value="1"/>
</dbReference>
<dbReference type="InterPro" id="IPR013738">
    <property type="entry name" value="Beta_galactosidase_Trimer"/>
</dbReference>
<evidence type="ECO:0000313" key="7">
    <source>
        <dbReference type="Proteomes" id="UP000632125"/>
    </source>
</evidence>
<name>A0A927H6I3_9BACL</name>
<dbReference type="SUPFAM" id="SSF51445">
    <property type="entry name" value="(Trans)glycosidases"/>
    <property type="match status" value="1"/>
</dbReference>
<dbReference type="SUPFAM" id="SSF52317">
    <property type="entry name" value="Class I glutamine amidotransferase-like"/>
    <property type="match status" value="1"/>
</dbReference>
<dbReference type="Proteomes" id="UP000632125">
    <property type="component" value="Unassembled WGS sequence"/>
</dbReference>
<dbReference type="InterPro" id="IPR010502">
    <property type="entry name" value="Carb-bd_dom_fam9"/>
</dbReference>
<dbReference type="Gene3D" id="3.40.50.880">
    <property type="match status" value="1"/>
</dbReference>
<sequence length="1881" mass="207453">MIKHWRKSFAFLLTVSLIMISLMSPLGSSAVNGAGNAGTSERFPLASIPGWKGQTSGSIKAAARVDESVSAEGERSLYVTNGTAKSANTYYVIRQEMAVEPDTDYVVSAQAKGSNVGDNWFGLSGKSNRVYLPKGNYDWTQKSMTIRTNQDQHTADFVFYTESPTEELWIDDLTVIKAGDHVNLLQNAGFEQGEKPVHTSFEYAAPWTGSRSGSPDINVSVVDSVYDEGSRSLYVTNNTSKTAHTFYVIRQSLALEGDTEYTLSASVKGENVGDNWFGISGKGDRAYVPKGSYDWKSKSMTIRTNPGQTSADFVFYFEDFTADLWVDRLSVTKAGSTENLLQNAGFEEGEPPGSEPEPEPVGEAPVDINRLIESLGEKSYLPISEVAAITVDGDLGEWAAIPAISLPVNADKHLRLPGWNGENDLSLNAKFAYDDENLYANFVVKDQTHRGIADAAMWNGDSIQLGFSSDGVTYETEYGLTVLESETPNVWRWLSGSATLPASSVTLRAERDESAKETVYEAKFPWKAIFDEKPADDFRFTILLNDNDSSVRRGYVQWTDGIGMGKDATKMGTGRLVAEDAAWLSWLDKQEIFRSNELYKTTLDLMNFGDSDVNLQIESPELDLRREIAVPAGKAVRIALEKAFPVPGEHAVAVTVKNMETGESATHVNSFTVYESNDQLNSRFDAIASQLPQLDARLAEAAAKGITTDYETVNATVIRHFIQYGKDDVSHNLIDRAAYVANELERLYAESMTKLSGYLNGSLEPQPVPRYRTGTERIGIKDYGFEADKFDPSTGGTTRGPVIFTGYGHFDSARRDIPVFQNYGTNVIQVEIGPNSVIVPSEAWSAWSANKVNGVKANLTVDREVKRSGKGSLLIENKTPMAPNTFATVSQNVPVAPNTPYIIKAWVKGDQAGKVWFPGGRGWSKRQPVPAGTFDWTEVTVEYTTGANETSMPFLILSEDAGKVWFDDLTMTKAGDTENLLKFPGFDDDAPDESKGYVTSASKIENDILQVLERSKQHNIAVNLLLSPHYFPDWAKEKWPELDSNATEFIQFNFDHPKAREIIEDYLRTIIPLIKDYPSLHSITMTNEPVYATSEDRDYHTPKFRLYLRELYHNDIGKLNQVYGAGYASFDEVIMPTEYASTPEYYDWFIYNNQVFTGWHQWMADIIHDVAPNLPVQSKVMNGILGGDRWGVDFERMSELSQINGNDASSYLDNGKKDYIREFMFYDFQTSLKKAPVFNSEHHVIPDGDDYYGPEQAMHVNTQLWQSSIHGRSGSTVWVWDRTYDTSSVIAGSVMHRPDVAAIVGKTNLDLNRLVDEVSAFQNDDAEIAILYSLPAVLYNVRDDYPESVRKLYEAISLSGVKTGFITEKQLKEGKTGSYKAIVVPHMQYADGETLERLKAFGAAGGELVIVGDDSVVMDEHGQSLEGATRDAVFGMATVLEEALTTDQLKEWFMGTGLYDRLNEVVVFDEETNKPVADVEWRSVLHNGKWLLNLANYGSASRTVSISWNGKKVEQAVDLINGSLLEDGKLTLPQRLPVLLQWEIEDGPDSPGNPGNQGDTGNPPALDGRLSVAAGSAGTANLNNEAKVELPAGAMPGKYTISITKVEDEEALNEWTPKAGFVLASEVYEFLKDVPGKFRQAVTVTLTINPSLHEGKKLAIHYYDEAKKVWVELGGEVNGSRISVMTDHFTKFAVLASDGTEISFNDITGHWAAEAIKQAAASGIASGFPDGTFKPNRAVTRAEFSVMLSQALQTEENAEELRFADADAIPAWAKDAVAGLSKAEIIVGYSDNNFGANRPISRSEIAVMIVRAAKLSIDHAATTDFADDRDIPAWAKGAIAAAAREKLIQGRDGNLFAPNALATRAEAIALIMRLRNEFKAQ</sequence>
<keyword evidence="1" id="KW-0378">Hydrolase</keyword>
<feature type="domain" description="SLH" evidence="5">
    <location>
        <begin position="1763"/>
        <end position="1823"/>
    </location>
</feature>
<dbReference type="RefSeq" id="WP_190859985.1">
    <property type="nucleotide sequence ID" value="NZ_JACXIY010000010.1"/>
</dbReference>
<dbReference type="Pfam" id="PF06452">
    <property type="entry name" value="CBM9_1"/>
    <property type="match status" value="1"/>
</dbReference>
<feature type="domain" description="SLH" evidence="5">
    <location>
        <begin position="1699"/>
        <end position="1762"/>
    </location>
</feature>
<dbReference type="PROSITE" id="PS51272">
    <property type="entry name" value="SLH"/>
    <property type="match status" value="3"/>
</dbReference>
<dbReference type="InterPro" id="IPR013529">
    <property type="entry name" value="Glyco_hydro_42_N"/>
</dbReference>
<dbReference type="EMBL" id="JACXIY010000010">
    <property type="protein sequence ID" value="MBD2868594.1"/>
    <property type="molecule type" value="Genomic_DNA"/>
</dbReference>
<feature type="domain" description="SLH" evidence="5">
    <location>
        <begin position="1825"/>
        <end position="1881"/>
    </location>
</feature>
<proteinExistence type="predicted"/>
<keyword evidence="2" id="KW-0326">Glycosidase</keyword>
<feature type="region of interest" description="Disordered" evidence="3">
    <location>
        <begin position="1544"/>
        <end position="1567"/>
    </location>
</feature>
<feature type="signal peptide" evidence="4">
    <location>
        <begin position="1"/>
        <end position="30"/>
    </location>
</feature>
<dbReference type="InterPro" id="IPR051465">
    <property type="entry name" value="Cell_Envelope_Struct_Comp"/>
</dbReference>
<dbReference type="Pfam" id="PF00395">
    <property type="entry name" value="SLH"/>
    <property type="match status" value="3"/>
</dbReference>